<evidence type="ECO:0000256" key="6">
    <source>
        <dbReference type="PIRSR" id="PIRSR000972-50"/>
    </source>
</evidence>
<dbReference type="SUPFAM" id="SSF53649">
    <property type="entry name" value="Alkaline phosphatase-like"/>
    <property type="match status" value="1"/>
</dbReference>
<name>A0A9P8VA77_9PEZI</name>
<sequence length="582" mass="65925">MRTSALGALLLAQLATCRRPNILFILTDDQDLQMESVQHMPQLSNLIVEKGASYTQHYCTVALCCPSRATLWTGQAAHNHNVTNVAPPHGGYPKVVKQGINDENLFVWMQEAGYSTYYVGKLWNFHTVDNYNEPFAQGFNGSDFLLDPYTYQYWNASMTHNGGQPVSYEGQYSTDVVSEKALAWLDDALEQEDPFFLTVSPIAPHSNWVIDVEKDLSYLEEPKSAPRHQHMFSDYVIPREASFNAVIDGAAGWVKDLPPLNETKVNYGDHYQRQRLRALQAVDEMVAELVGRLEEAGELDNTYIFYTTDNGYHISQHRMNPGKECGYDTDIHIPFFVRGPGIAAGASVDVVTTHTDVAATVLEIAGVKQDIEFDGVAMPLQSSDGQKDRHEHAAIEYWGAAAPEGTYGLKSDRHREAGLMKNVYLNNTFKGIRVVSEEYSLYYSVWCTNETEFFDLQDDPHQTTNIAAPGRDVRSYRFIGRPLEAVLSRLNALIMVLKTCKGRTCTRPWESLHRQGNVASLKDALHETYDDFYARQPQMWFESCPQAYIAEIENQEPWEVLSSGLEVQKPGFDFDRHWQHFT</sequence>
<feature type="domain" description="Sulfatase N-terminal" evidence="8">
    <location>
        <begin position="20"/>
        <end position="367"/>
    </location>
</feature>
<comment type="PTM">
    <text evidence="6">The conversion to 3-oxoalanine (also known as C-formylglycine, FGly), of a serine or cysteine residue in prokaryotes and of a cysteine residue in eukaryotes, is critical for catalytic activity.</text>
</comment>
<proteinExistence type="inferred from homology"/>
<dbReference type="PIRSF" id="PIRSF000972">
    <property type="entry name" value="Arylsulf_plant"/>
    <property type="match status" value="1"/>
</dbReference>
<dbReference type="InterPro" id="IPR000917">
    <property type="entry name" value="Sulfatase_N"/>
</dbReference>
<feature type="signal peptide" evidence="7">
    <location>
        <begin position="1"/>
        <end position="17"/>
    </location>
</feature>
<dbReference type="InterPro" id="IPR017850">
    <property type="entry name" value="Alkaline_phosphatase_core_sf"/>
</dbReference>
<reference evidence="9" key="1">
    <citation type="journal article" date="2021" name="Nat. Commun.">
        <title>Genetic determinants of endophytism in the Arabidopsis root mycobiome.</title>
        <authorList>
            <person name="Mesny F."/>
            <person name="Miyauchi S."/>
            <person name="Thiergart T."/>
            <person name="Pickel B."/>
            <person name="Atanasova L."/>
            <person name="Karlsson M."/>
            <person name="Huettel B."/>
            <person name="Barry K.W."/>
            <person name="Haridas S."/>
            <person name="Chen C."/>
            <person name="Bauer D."/>
            <person name="Andreopoulos W."/>
            <person name="Pangilinan J."/>
            <person name="LaButti K."/>
            <person name="Riley R."/>
            <person name="Lipzen A."/>
            <person name="Clum A."/>
            <person name="Drula E."/>
            <person name="Henrissat B."/>
            <person name="Kohler A."/>
            <person name="Grigoriev I.V."/>
            <person name="Martin F.M."/>
            <person name="Hacquard S."/>
        </authorList>
    </citation>
    <scope>NUCLEOTIDE SEQUENCE</scope>
    <source>
        <strain evidence="9">MPI-SDFR-AT-0117</strain>
    </source>
</reference>
<dbReference type="PANTHER" id="PTHR43108">
    <property type="entry name" value="N-ACETYLGLUCOSAMINE-6-SULFATASE FAMILY MEMBER"/>
    <property type="match status" value="1"/>
</dbReference>
<dbReference type="AlphaFoldDB" id="A0A9P8VA77"/>
<gene>
    <name evidence="9" type="ORF">F5X68DRAFT_136597</name>
</gene>
<evidence type="ECO:0000256" key="7">
    <source>
        <dbReference type="SAM" id="SignalP"/>
    </source>
</evidence>
<comment type="catalytic activity">
    <reaction evidence="5">
        <text>an aryl sulfate + H2O = a phenol + sulfate + H(+)</text>
        <dbReference type="Rhea" id="RHEA:17261"/>
        <dbReference type="ChEBI" id="CHEBI:15377"/>
        <dbReference type="ChEBI" id="CHEBI:15378"/>
        <dbReference type="ChEBI" id="CHEBI:16189"/>
        <dbReference type="ChEBI" id="CHEBI:33853"/>
        <dbReference type="ChEBI" id="CHEBI:140317"/>
        <dbReference type="EC" id="3.1.6.1"/>
    </reaction>
</comment>
<keyword evidence="4" id="KW-0325">Glycoprotein</keyword>
<feature type="modified residue" description="3-oxoalanine (Cys)" evidence="6">
    <location>
        <position position="64"/>
    </location>
</feature>
<evidence type="ECO:0000256" key="5">
    <source>
        <dbReference type="PIRNR" id="PIRNR000972"/>
    </source>
</evidence>
<dbReference type="OrthoDB" id="96314at2759"/>
<dbReference type="FunFam" id="3.40.720.10:FF:000051">
    <property type="entry name" value="Arylsulfatase"/>
    <property type="match status" value="1"/>
</dbReference>
<feature type="chain" id="PRO_5040243147" description="Arylsulfatase" evidence="7">
    <location>
        <begin position="18"/>
        <end position="582"/>
    </location>
</feature>
<organism evidence="9 10">
    <name type="scientific">Plectosphaerella plurivora</name>
    <dbReference type="NCBI Taxonomy" id="936078"/>
    <lineage>
        <taxon>Eukaryota</taxon>
        <taxon>Fungi</taxon>
        <taxon>Dikarya</taxon>
        <taxon>Ascomycota</taxon>
        <taxon>Pezizomycotina</taxon>
        <taxon>Sordariomycetes</taxon>
        <taxon>Hypocreomycetidae</taxon>
        <taxon>Glomerellales</taxon>
        <taxon>Plectosphaerellaceae</taxon>
        <taxon>Plectosphaerella</taxon>
    </lineage>
</organism>
<evidence type="ECO:0000313" key="10">
    <source>
        <dbReference type="Proteomes" id="UP000770015"/>
    </source>
</evidence>
<dbReference type="Proteomes" id="UP000770015">
    <property type="component" value="Unassembled WGS sequence"/>
</dbReference>
<dbReference type="InterPro" id="IPR024607">
    <property type="entry name" value="Sulfatase_CS"/>
</dbReference>
<dbReference type="Gene3D" id="3.40.720.10">
    <property type="entry name" value="Alkaline Phosphatase, subunit A"/>
    <property type="match status" value="1"/>
</dbReference>
<dbReference type="GO" id="GO:0008449">
    <property type="term" value="F:N-acetylglucosamine-6-sulfatase activity"/>
    <property type="evidence" value="ECO:0007669"/>
    <property type="project" value="TreeGrafter"/>
</dbReference>
<comment type="caution">
    <text evidence="9">The sequence shown here is derived from an EMBL/GenBank/DDBJ whole genome shotgun (WGS) entry which is preliminary data.</text>
</comment>
<dbReference type="EC" id="3.1.6.1" evidence="5"/>
<evidence type="ECO:0000256" key="1">
    <source>
        <dbReference type="ARBA" id="ARBA00008779"/>
    </source>
</evidence>
<keyword evidence="10" id="KW-1185">Reference proteome</keyword>
<evidence type="ECO:0000313" key="9">
    <source>
        <dbReference type="EMBL" id="KAH6684914.1"/>
    </source>
</evidence>
<keyword evidence="2 7" id="KW-0732">Signal</keyword>
<dbReference type="GO" id="GO:0004065">
    <property type="term" value="F:arylsulfatase activity"/>
    <property type="evidence" value="ECO:0007669"/>
    <property type="project" value="UniProtKB-UniRule"/>
</dbReference>
<dbReference type="EMBL" id="JAGSXJ010000016">
    <property type="protein sequence ID" value="KAH6684914.1"/>
    <property type="molecule type" value="Genomic_DNA"/>
</dbReference>
<evidence type="ECO:0000256" key="2">
    <source>
        <dbReference type="ARBA" id="ARBA00022729"/>
    </source>
</evidence>
<dbReference type="PROSITE" id="PS00523">
    <property type="entry name" value="SULFATASE_1"/>
    <property type="match status" value="1"/>
</dbReference>
<dbReference type="GO" id="GO:0018958">
    <property type="term" value="P:phenol-containing compound metabolic process"/>
    <property type="evidence" value="ECO:0007669"/>
    <property type="project" value="InterPro"/>
</dbReference>
<accession>A0A9P8VA77</accession>
<dbReference type="CDD" id="cd16147">
    <property type="entry name" value="G6S"/>
    <property type="match status" value="1"/>
</dbReference>
<comment type="similarity">
    <text evidence="1 5">Belongs to the sulfatase family.</text>
</comment>
<dbReference type="InterPro" id="IPR012083">
    <property type="entry name" value="Arylsulfatase"/>
</dbReference>
<dbReference type="Pfam" id="PF00884">
    <property type="entry name" value="Sulfatase"/>
    <property type="match status" value="1"/>
</dbReference>
<dbReference type="GO" id="GO:0005539">
    <property type="term" value="F:glycosaminoglycan binding"/>
    <property type="evidence" value="ECO:0007669"/>
    <property type="project" value="TreeGrafter"/>
</dbReference>
<evidence type="ECO:0000256" key="3">
    <source>
        <dbReference type="ARBA" id="ARBA00022801"/>
    </source>
</evidence>
<protein>
    <recommendedName>
        <fullName evidence="5">Arylsulfatase</fullName>
        <shortName evidence="5">AS</shortName>
        <ecNumber evidence="5">3.1.6.1</ecNumber>
    </recommendedName>
    <alternativeName>
        <fullName evidence="5">Aryl-sulfate sulphohydrolase</fullName>
    </alternativeName>
</protein>
<evidence type="ECO:0000259" key="8">
    <source>
        <dbReference type="Pfam" id="PF00884"/>
    </source>
</evidence>
<dbReference type="PANTHER" id="PTHR43108:SF8">
    <property type="entry name" value="SD21168P"/>
    <property type="match status" value="1"/>
</dbReference>
<evidence type="ECO:0000256" key="4">
    <source>
        <dbReference type="ARBA" id="ARBA00023180"/>
    </source>
</evidence>
<keyword evidence="3 5" id="KW-0378">Hydrolase</keyword>